<dbReference type="InterPro" id="IPR011712">
    <property type="entry name" value="Sig_transdc_His_kin_sub3_dim/P"/>
</dbReference>
<keyword evidence="7" id="KW-0067">ATP-binding</keyword>
<evidence type="ECO:0000256" key="6">
    <source>
        <dbReference type="ARBA" id="ARBA00022777"/>
    </source>
</evidence>
<dbReference type="PANTHER" id="PTHR24421">
    <property type="entry name" value="NITRATE/NITRITE SENSOR PROTEIN NARX-RELATED"/>
    <property type="match status" value="1"/>
</dbReference>
<evidence type="ECO:0000256" key="5">
    <source>
        <dbReference type="ARBA" id="ARBA00022741"/>
    </source>
</evidence>
<protein>
    <recommendedName>
        <fullName evidence="2">histidine kinase</fullName>
        <ecNumber evidence="2">2.7.13.3</ecNumber>
    </recommendedName>
</protein>
<evidence type="ECO:0000256" key="8">
    <source>
        <dbReference type="ARBA" id="ARBA00023012"/>
    </source>
</evidence>
<evidence type="ECO:0000256" key="4">
    <source>
        <dbReference type="ARBA" id="ARBA00022679"/>
    </source>
</evidence>
<dbReference type="Gene3D" id="1.20.5.1930">
    <property type="match status" value="1"/>
</dbReference>
<dbReference type="Gene3D" id="3.30.565.10">
    <property type="entry name" value="Histidine kinase-like ATPase, C-terminal domain"/>
    <property type="match status" value="1"/>
</dbReference>
<dbReference type="GO" id="GO:0000155">
    <property type="term" value="F:phosphorelay sensor kinase activity"/>
    <property type="evidence" value="ECO:0007669"/>
    <property type="project" value="InterPro"/>
</dbReference>
<accession>A0A249KH18</accession>
<name>A0A249KH18_9ACTN</name>
<dbReference type="GO" id="GO:0005524">
    <property type="term" value="F:ATP binding"/>
    <property type="evidence" value="ECO:0007669"/>
    <property type="project" value="UniProtKB-KW"/>
</dbReference>
<keyword evidence="11" id="KW-1185">Reference proteome</keyword>
<dbReference type="KEGG" id="psuf:A1sIA56_04040"/>
<comment type="catalytic activity">
    <reaction evidence="1">
        <text>ATP + protein L-histidine = ADP + protein N-phospho-L-histidine.</text>
        <dbReference type="EC" id="2.7.13.3"/>
    </reaction>
</comment>
<dbReference type="PANTHER" id="PTHR24421:SF10">
    <property type="entry name" value="NITRATE_NITRITE SENSOR PROTEIN NARQ"/>
    <property type="match status" value="1"/>
</dbReference>
<keyword evidence="5" id="KW-0547">Nucleotide-binding</keyword>
<feature type="domain" description="Signal transduction histidine kinase subgroup 3 dimerisation and phosphoacceptor" evidence="9">
    <location>
        <begin position="7"/>
        <end position="71"/>
    </location>
</feature>
<sequence>MELPSPERLRVARELHDGIAQDLVGVGYSLDLLLADPSLSTNSRKEIRRTRLSIDELITKVRREILNLRTNTSQTFGGEVERLISELTPSQEIALSIEEMDIDKELTTQLLLITKEILRNSIAHSGATHIGISLYPINNRTCLEVIDDGIGGAHVKDGHFGISGIIERVHAMNGSITIESIDGTRVAILI</sequence>
<evidence type="ECO:0000256" key="3">
    <source>
        <dbReference type="ARBA" id="ARBA00022553"/>
    </source>
</evidence>
<dbReference type="SUPFAM" id="SSF55874">
    <property type="entry name" value="ATPase domain of HSP90 chaperone/DNA topoisomerase II/histidine kinase"/>
    <property type="match status" value="1"/>
</dbReference>
<dbReference type="GO" id="GO:0046983">
    <property type="term" value="F:protein dimerization activity"/>
    <property type="evidence" value="ECO:0007669"/>
    <property type="project" value="InterPro"/>
</dbReference>
<evidence type="ECO:0000256" key="1">
    <source>
        <dbReference type="ARBA" id="ARBA00000085"/>
    </source>
</evidence>
<keyword evidence="4" id="KW-0808">Transferase</keyword>
<dbReference type="InterPro" id="IPR050482">
    <property type="entry name" value="Sensor_HK_TwoCompSys"/>
</dbReference>
<evidence type="ECO:0000256" key="7">
    <source>
        <dbReference type="ARBA" id="ARBA00022840"/>
    </source>
</evidence>
<dbReference type="EMBL" id="CP016773">
    <property type="protein sequence ID" value="ASY16074.1"/>
    <property type="molecule type" value="Genomic_DNA"/>
</dbReference>
<keyword evidence="8" id="KW-0902">Two-component regulatory system</keyword>
<keyword evidence="3" id="KW-0597">Phosphoprotein</keyword>
<dbReference type="EC" id="2.7.13.3" evidence="2"/>
<gene>
    <name evidence="10" type="ORF">A1sIA56_04040</name>
</gene>
<evidence type="ECO:0000256" key="2">
    <source>
        <dbReference type="ARBA" id="ARBA00012438"/>
    </source>
</evidence>
<keyword evidence="6 10" id="KW-0418">Kinase</keyword>
<dbReference type="OrthoDB" id="144293at2"/>
<dbReference type="RefSeq" id="WP_095673668.1">
    <property type="nucleotide sequence ID" value="NZ_CP016773.1"/>
</dbReference>
<evidence type="ECO:0000313" key="10">
    <source>
        <dbReference type="EMBL" id="ASY16074.1"/>
    </source>
</evidence>
<dbReference type="GO" id="GO:0016020">
    <property type="term" value="C:membrane"/>
    <property type="evidence" value="ECO:0007669"/>
    <property type="project" value="InterPro"/>
</dbReference>
<dbReference type="AlphaFoldDB" id="A0A249KH18"/>
<dbReference type="Pfam" id="PF07730">
    <property type="entry name" value="HisKA_3"/>
    <property type="match status" value="1"/>
</dbReference>
<organism evidence="10 11">
    <name type="scientific">Candidatus Planktophila sulfonica</name>
    <dbReference type="NCBI Taxonomy" id="1884904"/>
    <lineage>
        <taxon>Bacteria</taxon>
        <taxon>Bacillati</taxon>
        <taxon>Actinomycetota</taxon>
        <taxon>Actinomycetes</taxon>
        <taxon>Candidatus Nanopelagicales</taxon>
        <taxon>Candidatus Nanopelagicaceae</taxon>
        <taxon>Candidatus Planktophila</taxon>
    </lineage>
</organism>
<proteinExistence type="predicted"/>
<dbReference type="Proteomes" id="UP000217215">
    <property type="component" value="Chromosome"/>
</dbReference>
<dbReference type="InterPro" id="IPR036890">
    <property type="entry name" value="HATPase_C_sf"/>
</dbReference>
<evidence type="ECO:0000313" key="11">
    <source>
        <dbReference type="Proteomes" id="UP000217215"/>
    </source>
</evidence>
<reference evidence="10 11" key="1">
    <citation type="submission" date="2016-07" db="EMBL/GenBank/DDBJ databases">
        <title>High microdiversification within the ubiquitous acI lineage of Actinobacteria.</title>
        <authorList>
            <person name="Neuenschwander S.M."/>
            <person name="Salcher M."/>
            <person name="Ghai R."/>
            <person name="Pernthaler J."/>
        </authorList>
    </citation>
    <scope>NUCLEOTIDE SEQUENCE [LARGE SCALE GENOMIC DNA]</scope>
    <source>
        <strain evidence="10">MMS-IA-56</strain>
    </source>
</reference>
<evidence type="ECO:0000259" key="9">
    <source>
        <dbReference type="Pfam" id="PF07730"/>
    </source>
</evidence>
<dbReference type="CDD" id="cd16917">
    <property type="entry name" value="HATPase_UhpB-NarQ-NarX-like"/>
    <property type="match status" value="1"/>
</dbReference>